<sequence length="847" mass="93942">MSQGESWQEKAARQEGILLGLLSATGYALFTLLPDSHSLMVAWPWVLLWQATVGVPLLWFLQVLAYQRRVQPLGNGFDGVVLLLLLALGISGTLSAFPNQARWYGWALLGGIAVLYPLGAWLRTPDRRWQIVHFQGYLTALVILVSLSLWLGTTIATAVFDTPQGLTPHLNGDTLELRNWAPFGHQNYVAGYLLLGLPLVGLLAIEAEASEPWWRSRPFWIAVLLLGLVTLYTTFSRGGGLGLLAMVIPLGIGWIRYCRRQRRSWWGFLALVGLGVVALANDRLRRSLAALFQGGPGSELTYRWITSIVGWRMGAAHPLRGNGLGSVPLWYQHYRPSWAGGEAEWIYQLHSTPVQLWAELGIGGIAALALGVGLLVYWASRYRRWWPNLEEREQRLAIALYLALWGYGVLSLTDFQLDNVGIGGLLLIELTLLTTLIRSGQGQIPPKRLRTRWALSLVAAGLGITVAMAAWLTPIHRAWSSSSEGFLALLTRPPDWNQFTEKLFHAQELAPWEPYYPLQLGWNYGQRAIMTDEAAAQRSLLRTAIVEFEKGIALSPHLEFGYSNLAWLYWRSGNFAAAIPAFVKAAQLVPAKRGNFLGLGLALIGADQPQLATEALTLEVLRHPIFITSPAWRGAPLAPFYQPVLKAVTERYRQLEQAIPSDRPAGHYVRQVSTLLHWWQGELPSAADPLAVWLRPLANPGGTTLKAPATLEVFLKAWDAPNNRRDLLASIWSGSPEQLEQLVRSMTGQPTPLDWLRSAAPAVAITYTRAGFGVNSRHIDGPQPTDFFIAIDNLPMVTLFAPLWPDNYFLPELDQALAGDRQRLFAAVHQIKAETNTSPQGHRGLGN</sequence>
<evidence type="ECO:0000259" key="7">
    <source>
        <dbReference type="Pfam" id="PF04932"/>
    </source>
</evidence>
<feature type="transmembrane region" description="Helical" evidence="6">
    <location>
        <begin position="241"/>
        <end position="258"/>
    </location>
</feature>
<evidence type="ECO:0000256" key="3">
    <source>
        <dbReference type="ARBA" id="ARBA00022989"/>
    </source>
</evidence>
<keyword evidence="4 6" id="KW-0472">Membrane</keyword>
<feature type="transmembrane region" description="Helical" evidence="6">
    <location>
        <begin position="219"/>
        <end position="235"/>
    </location>
</feature>
<name>Q8DH58_THEVB</name>
<feature type="transmembrane region" description="Helical" evidence="6">
    <location>
        <begin position="16"/>
        <end position="33"/>
    </location>
</feature>
<evidence type="ECO:0000256" key="4">
    <source>
        <dbReference type="ARBA" id="ARBA00023136"/>
    </source>
</evidence>
<dbReference type="Proteomes" id="UP000000440">
    <property type="component" value="Chromosome"/>
</dbReference>
<dbReference type="Gene3D" id="1.25.40.10">
    <property type="entry name" value="Tetratricopeptide repeat domain"/>
    <property type="match status" value="1"/>
</dbReference>
<dbReference type="InterPro" id="IPR007016">
    <property type="entry name" value="O-antigen_ligase-rel_domated"/>
</dbReference>
<comment type="subcellular location">
    <subcellularLocation>
        <location evidence="1">Membrane</location>
        <topology evidence="1">Multi-pass membrane protein</topology>
    </subcellularLocation>
</comment>
<dbReference type="PATRIC" id="fig|197221.4.peg.2199"/>
<dbReference type="PANTHER" id="PTHR37422">
    <property type="entry name" value="TEICHURONIC ACID BIOSYNTHESIS PROTEIN TUAE"/>
    <property type="match status" value="1"/>
</dbReference>
<feature type="transmembrane region" description="Helical" evidence="6">
    <location>
        <begin position="265"/>
        <end position="281"/>
    </location>
</feature>
<feature type="transmembrane region" description="Helical" evidence="6">
    <location>
        <begin position="77"/>
        <end position="97"/>
    </location>
</feature>
<dbReference type="EnsemblBacteria" id="BAC09653">
    <property type="protein sequence ID" value="BAC09653"/>
    <property type="gene ID" value="BAC09653"/>
</dbReference>
<feature type="transmembrane region" description="Helical" evidence="6">
    <location>
        <begin position="398"/>
        <end position="415"/>
    </location>
</feature>
<feature type="transmembrane region" description="Helical" evidence="6">
    <location>
        <begin position="188"/>
        <end position="207"/>
    </location>
</feature>
<evidence type="ECO:0000313" key="9">
    <source>
        <dbReference type="Proteomes" id="UP000000440"/>
    </source>
</evidence>
<feature type="domain" description="O-antigen ligase-related" evidence="7">
    <location>
        <begin position="223"/>
        <end position="368"/>
    </location>
</feature>
<dbReference type="AlphaFoldDB" id="Q8DH58"/>
<feature type="transmembrane region" description="Helical" evidence="6">
    <location>
        <begin position="453"/>
        <end position="472"/>
    </location>
</feature>
<feature type="repeat" description="TPR" evidence="5">
    <location>
        <begin position="559"/>
        <end position="592"/>
    </location>
</feature>
<keyword evidence="9" id="KW-1185">Reference proteome</keyword>
<dbReference type="GO" id="GO:0016020">
    <property type="term" value="C:membrane"/>
    <property type="evidence" value="ECO:0007669"/>
    <property type="project" value="UniProtKB-SubCell"/>
</dbReference>
<dbReference type="STRING" id="197221.gene:10748712"/>
<gene>
    <name evidence="8" type="ordered locus">tll2101</name>
</gene>
<dbReference type="eggNOG" id="COG0457">
    <property type="taxonomic scope" value="Bacteria"/>
</dbReference>
<reference evidence="8 9" key="1">
    <citation type="journal article" date="2002" name="DNA Res.">
        <title>Complete genome structure of the thermophilic cyanobacterium Thermosynechococcus elongatus BP-1.</title>
        <authorList>
            <person name="Nakamura Y."/>
            <person name="Kaneko T."/>
            <person name="Sato S."/>
            <person name="Ikeuchi M."/>
            <person name="Katoh H."/>
            <person name="Sasamoto S."/>
            <person name="Watanabe A."/>
            <person name="Iriguchi M."/>
            <person name="Kawashima K."/>
            <person name="Kimura T."/>
            <person name="Kishida Y."/>
            <person name="Kiyokawa C."/>
            <person name="Kohara M."/>
            <person name="Matsumoto M."/>
            <person name="Matsuno A."/>
            <person name="Nakazaki N."/>
            <person name="Shimpo S."/>
            <person name="Sugimoto M."/>
            <person name="Takeuchi C."/>
            <person name="Yamada M."/>
            <person name="Tabata S."/>
        </authorList>
    </citation>
    <scope>NUCLEOTIDE SEQUENCE [LARGE SCALE GENOMIC DNA]</scope>
    <source>
        <strain evidence="9">IAM M-273 / NIES-2133 / BP-1</strain>
    </source>
</reference>
<dbReference type="PROSITE" id="PS50005">
    <property type="entry name" value="TPR"/>
    <property type="match status" value="1"/>
</dbReference>
<dbReference type="KEGG" id="tel:tll2101"/>
<feature type="transmembrane region" description="Helical" evidence="6">
    <location>
        <begin position="356"/>
        <end position="378"/>
    </location>
</feature>
<dbReference type="eggNOG" id="COG3307">
    <property type="taxonomic scope" value="Bacteria"/>
</dbReference>
<dbReference type="InterPro" id="IPR011990">
    <property type="entry name" value="TPR-like_helical_dom_sf"/>
</dbReference>
<dbReference type="InterPro" id="IPR019734">
    <property type="entry name" value="TPR_rpt"/>
</dbReference>
<evidence type="ECO:0000256" key="1">
    <source>
        <dbReference type="ARBA" id="ARBA00004141"/>
    </source>
</evidence>
<evidence type="ECO:0000256" key="5">
    <source>
        <dbReference type="PROSITE-ProRule" id="PRU00339"/>
    </source>
</evidence>
<keyword evidence="3 6" id="KW-1133">Transmembrane helix</keyword>
<feature type="transmembrane region" description="Helical" evidence="6">
    <location>
        <begin position="421"/>
        <end position="441"/>
    </location>
</feature>
<keyword evidence="5" id="KW-0802">TPR repeat</keyword>
<dbReference type="EMBL" id="BA000039">
    <property type="protein sequence ID" value="BAC09653.1"/>
    <property type="molecule type" value="Genomic_DNA"/>
</dbReference>
<feature type="transmembrane region" description="Helical" evidence="6">
    <location>
        <begin position="45"/>
        <end position="65"/>
    </location>
</feature>
<organism evidence="8 9">
    <name type="scientific">Thermosynechococcus vestitus (strain NIES-2133 / IAM M-273 / BP-1)</name>
    <dbReference type="NCBI Taxonomy" id="197221"/>
    <lineage>
        <taxon>Bacteria</taxon>
        <taxon>Bacillati</taxon>
        <taxon>Cyanobacteriota</taxon>
        <taxon>Cyanophyceae</taxon>
        <taxon>Acaryochloridales</taxon>
        <taxon>Thermosynechococcaceae</taxon>
        <taxon>Thermosynechococcus</taxon>
    </lineage>
</organism>
<evidence type="ECO:0000256" key="2">
    <source>
        <dbReference type="ARBA" id="ARBA00022692"/>
    </source>
</evidence>
<protein>
    <submittedName>
        <fullName evidence="8">Tll2101 protein</fullName>
    </submittedName>
</protein>
<keyword evidence="2 6" id="KW-0812">Transmembrane</keyword>
<feature type="transmembrane region" description="Helical" evidence="6">
    <location>
        <begin position="134"/>
        <end position="160"/>
    </location>
</feature>
<dbReference type="InterPro" id="IPR051533">
    <property type="entry name" value="WaaL-like"/>
</dbReference>
<accession>Q8DH58</accession>
<dbReference type="Pfam" id="PF04932">
    <property type="entry name" value="Wzy_C"/>
    <property type="match status" value="1"/>
</dbReference>
<evidence type="ECO:0000256" key="6">
    <source>
        <dbReference type="SAM" id="Phobius"/>
    </source>
</evidence>
<dbReference type="SUPFAM" id="SSF48452">
    <property type="entry name" value="TPR-like"/>
    <property type="match status" value="1"/>
</dbReference>
<dbReference type="RefSeq" id="WP_011057936.1">
    <property type="nucleotide sequence ID" value="NC_004113.1"/>
</dbReference>
<proteinExistence type="predicted"/>
<feature type="transmembrane region" description="Helical" evidence="6">
    <location>
        <begin position="103"/>
        <end position="122"/>
    </location>
</feature>
<evidence type="ECO:0000313" key="8">
    <source>
        <dbReference type="EMBL" id="BAC09653.1"/>
    </source>
</evidence>
<dbReference type="PANTHER" id="PTHR37422:SF23">
    <property type="entry name" value="TEICHURONIC ACID BIOSYNTHESIS PROTEIN TUAE"/>
    <property type="match status" value="1"/>
</dbReference>